<dbReference type="InterPro" id="IPR017850">
    <property type="entry name" value="Alkaline_phosphatase_core_sf"/>
</dbReference>
<reference evidence="1 2" key="1">
    <citation type="submission" date="2019-05" db="EMBL/GenBank/DDBJ databases">
        <title>Georgenia *** sp. nov., and Georgenia *** sp. nov., isolated from the intestinal contents of plateau pika (Ochotona curzoniae) in the Qinghai-Tibet plateau of China.</title>
        <authorList>
            <person name="Tian Z."/>
        </authorList>
    </citation>
    <scope>NUCLEOTIDE SEQUENCE [LARGE SCALE GENOMIC DNA]</scope>
    <source>
        <strain evidence="1 2">Z294</strain>
    </source>
</reference>
<dbReference type="PANTHER" id="PTHR10151:SF120">
    <property type="entry name" value="BIS(5'-ADENOSYL)-TRIPHOSPHATASE"/>
    <property type="match status" value="1"/>
</dbReference>
<name>A0ABX5VKX8_9MICO</name>
<sequence length="456" mass="51075">MTKVLVLNVVALTPQLLEHMPRLRRVARQGYQAQLDTVLPAVTCTAQSTYLTGLLPSEHGIVANGWYFRDLGDVLLWRQHSGLVEGERVWETIRRHRPGYRVANVCWWYAMGADVDTTVTPRPEYHADGRKEPDCWTWPPSLHDELVTELGPFPLFTFWGPGANIESSRWIVGATRKVMPDHDLTLAYIPHLDYDLQRFGSSGPEAVRAAKEVDEALAPLLDDAEALGATVVVLSEYGITDVDTPVDVNRALRRAGLLHVHRNSTGELLDPWTSRAFAVADHQLAHVYVKDPADVPAVRELLEALPGVEQVLDEEGKRANGLDHPRSGELVLVAEPRAWFTYYYWLEDRHAPDFARLVEIHKKPGYDPVELFMDPEDRFVKLRAGKALLRKKLGMRYLMDVVPLDPAPLRGSHGRLPDSPEAGPVLLCSDPATATSHVRATEVRDLLLRLADVPTP</sequence>
<evidence type="ECO:0000313" key="1">
    <source>
        <dbReference type="EMBL" id="QDB78441.1"/>
    </source>
</evidence>
<dbReference type="Pfam" id="PF01663">
    <property type="entry name" value="Phosphodiest"/>
    <property type="match status" value="1"/>
</dbReference>
<gene>
    <name evidence="1" type="ORF">FE251_02910</name>
</gene>
<protein>
    <submittedName>
        <fullName evidence="1">Alkaline phosphatase family protein</fullName>
    </submittedName>
</protein>
<dbReference type="EMBL" id="CP040899">
    <property type="protein sequence ID" value="QDB78441.1"/>
    <property type="molecule type" value="Genomic_DNA"/>
</dbReference>
<evidence type="ECO:0000313" key="2">
    <source>
        <dbReference type="Proteomes" id="UP000313948"/>
    </source>
</evidence>
<dbReference type="PANTHER" id="PTHR10151">
    <property type="entry name" value="ECTONUCLEOTIDE PYROPHOSPHATASE/PHOSPHODIESTERASE"/>
    <property type="match status" value="1"/>
</dbReference>
<accession>A0ABX5VKX8</accession>
<organism evidence="1 2">
    <name type="scientific">Georgenia wutianyii</name>
    <dbReference type="NCBI Taxonomy" id="2585135"/>
    <lineage>
        <taxon>Bacteria</taxon>
        <taxon>Bacillati</taxon>
        <taxon>Actinomycetota</taxon>
        <taxon>Actinomycetes</taxon>
        <taxon>Micrococcales</taxon>
        <taxon>Bogoriellaceae</taxon>
        <taxon>Georgenia</taxon>
    </lineage>
</organism>
<keyword evidence="2" id="KW-1185">Reference proteome</keyword>
<proteinExistence type="predicted"/>
<dbReference type="InterPro" id="IPR002591">
    <property type="entry name" value="Phosphodiest/P_Trfase"/>
</dbReference>
<dbReference type="RefSeq" id="WP_139947780.1">
    <property type="nucleotide sequence ID" value="NZ_CP040899.1"/>
</dbReference>
<dbReference type="SUPFAM" id="SSF53649">
    <property type="entry name" value="Alkaline phosphatase-like"/>
    <property type="match status" value="1"/>
</dbReference>
<dbReference type="Proteomes" id="UP000313948">
    <property type="component" value="Chromosome"/>
</dbReference>
<dbReference type="Gene3D" id="3.40.720.10">
    <property type="entry name" value="Alkaline Phosphatase, subunit A"/>
    <property type="match status" value="1"/>
</dbReference>